<keyword evidence="1" id="KW-0812">Transmembrane</keyword>
<dbReference type="EMBL" id="KZ825594">
    <property type="protein sequence ID" value="PYI26523.1"/>
    <property type="molecule type" value="Genomic_DNA"/>
</dbReference>
<dbReference type="Proteomes" id="UP000248817">
    <property type="component" value="Unassembled WGS sequence"/>
</dbReference>
<organism evidence="2 3">
    <name type="scientific">Aspergillus indologenus CBS 114.80</name>
    <dbReference type="NCBI Taxonomy" id="1450541"/>
    <lineage>
        <taxon>Eukaryota</taxon>
        <taxon>Fungi</taxon>
        <taxon>Dikarya</taxon>
        <taxon>Ascomycota</taxon>
        <taxon>Pezizomycotina</taxon>
        <taxon>Eurotiomycetes</taxon>
        <taxon>Eurotiomycetidae</taxon>
        <taxon>Eurotiales</taxon>
        <taxon>Aspergillaceae</taxon>
        <taxon>Aspergillus</taxon>
        <taxon>Aspergillus subgen. Circumdati</taxon>
    </lineage>
</organism>
<proteinExistence type="predicted"/>
<reference evidence="2 3" key="1">
    <citation type="submission" date="2018-02" db="EMBL/GenBank/DDBJ databases">
        <title>The genomes of Aspergillus section Nigri reveals drivers in fungal speciation.</title>
        <authorList>
            <consortium name="DOE Joint Genome Institute"/>
            <person name="Vesth T.C."/>
            <person name="Nybo J."/>
            <person name="Theobald S."/>
            <person name="Brandl J."/>
            <person name="Frisvad J.C."/>
            <person name="Nielsen K.F."/>
            <person name="Lyhne E.K."/>
            <person name="Kogle M.E."/>
            <person name="Kuo A."/>
            <person name="Riley R."/>
            <person name="Clum A."/>
            <person name="Nolan M."/>
            <person name="Lipzen A."/>
            <person name="Salamov A."/>
            <person name="Henrissat B."/>
            <person name="Wiebenga A."/>
            <person name="De vries R.P."/>
            <person name="Grigoriev I.V."/>
            <person name="Mortensen U.H."/>
            <person name="Andersen M.R."/>
            <person name="Baker S.E."/>
        </authorList>
    </citation>
    <scope>NUCLEOTIDE SEQUENCE [LARGE SCALE GENOMIC DNA]</scope>
    <source>
        <strain evidence="2 3">CBS 114.80</strain>
    </source>
</reference>
<gene>
    <name evidence="2" type="ORF">BP00DRAFT_60866</name>
</gene>
<keyword evidence="3" id="KW-1185">Reference proteome</keyword>
<protein>
    <submittedName>
        <fullName evidence="2">Uncharacterized protein</fullName>
    </submittedName>
</protein>
<dbReference type="AlphaFoldDB" id="A0A2V5HY26"/>
<keyword evidence="1" id="KW-0472">Membrane</keyword>
<evidence type="ECO:0000313" key="2">
    <source>
        <dbReference type="EMBL" id="PYI26523.1"/>
    </source>
</evidence>
<feature type="transmembrane region" description="Helical" evidence="1">
    <location>
        <begin position="7"/>
        <end position="25"/>
    </location>
</feature>
<evidence type="ECO:0000313" key="3">
    <source>
        <dbReference type="Proteomes" id="UP000248817"/>
    </source>
</evidence>
<accession>A0A2V5HY26</accession>
<evidence type="ECO:0000256" key="1">
    <source>
        <dbReference type="SAM" id="Phobius"/>
    </source>
</evidence>
<name>A0A2V5HY26_9EURO</name>
<sequence length="95" mass="10442">MNGRVDAVLAVLAVLSVSMYMYMYMSCTCEVHTCTQTWVGWGFGISHPVCSRSGPGYICLRGFTVQRMRWGVHALLTPDCGDRVHRTVLVPMGGG</sequence>
<keyword evidence="1" id="KW-1133">Transmembrane helix</keyword>